<sequence>MAGIPVILNVYDVSGHPVLKNANKLFRALGAGAYHAAVEINGEEWSYGFTDEGTGVFTCGPRECEAHSFRESIPIGATTLSQEEVTAALDALVQTWQGPEYDILRHNCCHYSNAMLRALGLPEAPSWVTRSAAHAAAVVTPLEETIAEGKMARGGENDGYKFGDVSRGLVASGKASRGAAPDSGYKFGDLTRGVISKLTG</sequence>
<gene>
    <name evidence="5" type="primary">desi2</name>
    <name evidence="5" type="ORF">SPIL2461_LOCUS16998</name>
</gene>
<dbReference type="Gene3D" id="3.90.1720.30">
    <property type="entry name" value="PPPDE domains"/>
    <property type="match status" value="1"/>
</dbReference>
<dbReference type="InterPro" id="IPR008580">
    <property type="entry name" value="PPPDE_dom"/>
</dbReference>
<dbReference type="GO" id="GO:0101005">
    <property type="term" value="F:deubiquitinase activity"/>
    <property type="evidence" value="ECO:0007669"/>
    <property type="project" value="TreeGrafter"/>
</dbReference>
<keyword evidence="3" id="KW-0378">Hydrolase</keyword>
<organism evidence="5 6">
    <name type="scientific">Symbiodinium pilosum</name>
    <name type="common">Dinoflagellate</name>
    <dbReference type="NCBI Taxonomy" id="2952"/>
    <lineage>
        <taxon>Eukaryota</taxon>
        <taxon>Sar</taxon>
        <taxon>Alveolata</taxon>
        <taxon>Dinophyceae</taxon>
        <taxon>Suessiales</taxon>
        <taxon>Symbiodiniaceae</taxon>
        <taxon>Symbiodinium</taxon>
    </lineage>
</organism>
<dbReference type="SMART" id="SM01179">
    <property type="entry name" value="DUF862"/>
    <property type="match status" value="1"/>
</dbReference>
<evidence type="ECO:0000259" key="4">
    <source>
        <dbReference type="PROSITE" id="PS51858"/>
    </source>
</evidence>
<dbReference type="AlphaFoldDB" id="A0A812VMN8"/>
<evidence type="ECO:0000256" key="2">
    <source>
        <dbReference type="ARBA" id="ARBA00022670"/>
    </source>
</evidence>
<dbReference type="Proteomes" id="UP000649617">
    <property type="component" value="Unassembled WGS sequence"/>
</dbReference>
<dbReference type="Pfam" id="PF05903">
    <property type="entry name" value="Peptidase_C97"/>
    <property type="match status" value="1"/>
</dbReference>
<dbReference type="PANTHER" id="PTHR12378:SF80">
    <property type="entry name" value="IP06716P-RELATED"/>
    <property type="match status" value="1"/>
</dbReference>
<evidence type="ECO:0000256" key="3">
    <source>
        <dbReference type="ARBA" id="ARBA00022801"/>
    </source>
</evidence>
<evidence type="ECO:0000313" key="5">
    <source>
        <dbReference type="EMBL" id="CAE7641716.1"/>
    </source>
</evidence>
<protein>
    <submittedName>
        <fullName evidence="5">Desi2 protein</fullName>
    </submittedName>
</protein>
<evidence type="ECO:0000313" key="6">
    <source>
        <dbReference type="Proteomes" id="UP000649617"/>
    </source>
</evidence>
<evidence type="ECO:0000256" key="1">
    <source>
        <dbReference type="ARBA" id="ARBA00008140"/>
    </source>
</evidence>
<dbReference type="OrthoDB" id="412286at2759"/>
<dbReference type="PROSITE" id="PS51858">
    <property type="entry name" value="PPPDE"/>
    <property type="match status" value="1"/>
</dbReference>
<proteinExistence type="inferred from homology"/>
<dbReference type="GO" id="GO:0006508">
    <property type="term" value="P:proteolysis"/>
    <property type="evidence" value="ECO:0007669"/>
    <property type="project" value="UniProtKB-KW"/>
</dbReference>
<dbReference type="PANTHER" id="PTHR12378">
    <property type="entry name" value="DESUMOYLATING ISOPEPTIDASE"/>
    <property type="match status" value="1"/>
</dbReference>
<keyword evidence="2" id="KW-0645">Protease</keyword>
<name>A0A812VMN8_SYMPI</name>
<keyword evidence="6" id="KW-1185">Reference proteome</keyword>
<reference evidence="5" key="1">
    <citation type="submission" date="2021-02" db="EMBL/GenBank/DDBJ databases">
        <authorList>
            <person name="Dougan E. K."/>
            <person name="Rhodes N."/>
            <person name="Thang M."/>
            <person name="Chan C."/>
        </authorList>
    </citation>
    <scope>NUCLEOTIDE SEQUENCE</scope>
</reference>
<feature type="domain" description="PPPDE" evidence="4">
    <location>
        <begin position="4"/>
        <end position="144"/>
    </location>
</feature>
<accession>A0A812VMN8</accession>
<comment type="caution">
    <text evidence="5">The sequence shown here is derived from an EMBL/GenBank/DDBJ whole genome shotgun (WGS) entry which is preliminary data.</text>
</comment>
<dbReference type="EMBL" id="CAJNIZ010042872">
    <property type="protein sequence ID" value="CAE7641716.1"/>
    <property type="molecule type" value="Genomic_DNA"/>
</dbReference>
<dbReference type="InterPro" id="IPR042266">
    <property type="entry name" value="PPPDE_sf"/>
</dbReference>
<comment type="similarity">
    <text evidence="1">Belongs to the DeSI family.</text>
</comment>
<dbReference type="GO" id="GO:0016579">
    <property type="term" value="P:protein deubiquitination"/>
    <property type="evidence" value="ECO:0007669"/>
    <property type="project" value="TreeGrafter"/>
</dbReference>